<evidence type="ECO:0000313" key="2">
    <source>
        <dbReference type="Proteomes" id="UP000322234"/>
    </source>
</evidence>
<comment type="caution">
    <text evidence="1">The sequence shown here is derived from an EMBL/GenBank/DDBJ whole genome shotgun (WGS) entry which is preliminary data.</text>
</comment>
<evidence type="ECO:0000313" key="1">
    <source>
        <dbReference type="EMBL" id="MXQ89340.1"/>
    </source>
</evidence>
<proteinExistence type="predicted"/>
<name>A0A6B0RH12_9CETA</name>
<protein>
    <submittedName>
        <fullName evidence="1">Uncharacterized protein</fullName>
    </submittedName>
</protein>
<dbReference type="EMBL" id="VBQZ03000054">
    <property type="protein sequence ID" value="MXQ89340.1"/>
    <property type="molecule type" value="Genomic_DNA"/>
</dbReference>
<keyword evidence="2" id="KW-1185">Reference proteome</keyword>
<sequence length="155" mass="16660">MRIISVLTQIESDCVEVFPHSQTGVLLEQGSPLKPLLLPQTELQVSELLIQCSTELVQEALVPRGSRALCAEKLEGVLGHLVEYRDGLSLLQLAATQRLLGECEVISVLQAGGRGDPPQLLQEHQDPPVGQAVGVRQVAAQRADGVAAEQQQGQE</sequence>
<organism evidence="1 2">
    <name type="scientific">Bos mutus</name>
    <name type="common">wild yak</name>
    <dbReference type="NCBI Taxonomy" id="72004"/>
    <lineage>
        <taxon>Eukaryota</taxon>
        <taxon>Metazoa</taxon>
        <taxon>Chordata</taxon>
        <taxon>Craniata</taxon>
        <taxon>Vertebrata</taxon>
        <taxon>Euteleostomi</taxon>
        <taxon>Mammalia</taxon>
        <taxon>Eutheria</taxon>
        <taxon>Laurasiatheria</taxon>
        <taxon>Artiodactyla</taxon>
        <taxon>Ruminantia</taxon>
        <taxon>Pecora</taxon>
        <taxon>Bovidae</taxon>
        <taxon>Bovinae</taxon>
        <taxon>Bos</taxon>
    </lineage>
</organism>
<dbReference type="Proteomes" id="UP000322234">
    <property type="component" value="Unassembled WGS sequence"/>
</dbReference>
<dbReference type="AlphaFoldDB" id="A0A6B0RH12"/>
<reference evidence="1" key="1">
    <citation type="submission" date="2019-10" db="EMBL/GenBank/DDBJ databases">
        <title>The sequence and de novo assembly of the wild yak genome.</title>
        <authorList>
            <person name="Liu Y."/>
        </authorList>
    </citation>
    <scope>NUCLEOTIDE SEQUENCE [LARGE SCALE GENOMIC DNA]</scope>
    <source>
        <strain evidence="1">WY2019</strain>
    </source>
</reference>
<gene>
    <name evidence="1" type="ORF">E5288_WYG015869</name>
</gene>
<accession>A0A6B0RH12</accession>